<evidence type="ECO:0000256" key="1">
    <source>
        <dbReference type="SAM" id="Phobius"/>
    </source>
</evidence>
<protein>
    <submittedName>
        <fullName evidence="2">Uncharacterized protein</fullName>
    </submittedName>
</protein>
<name>A0ABU6QF45_9FABA</name>
<evidence type="ECO:0000313" key="2">
    <source>
        <dbReference type="EMBL" id="MED6110483.1"/>
    </source>
</evidence>
<keyword evidence="3" id="KW-1185">Reference proteome</keyword>
<sequence>FGDKEEVVVELVLALLGGCCRVHELHLEVLLDDGGHARYDIATTTPCRRRRSTATHLACLLGNNLYLFALSYAPFGIGFEKISAMEDAIPSPGAAVWLFFCLPKFTLRIVYRF</sequence>
<keyword evidence="1" id="KW-1133">Transmembrane helix</keyword>
<comment type="caution">
    <text evidence="2">The sequence shown here is derived from an EMBL/GenBank/DDBJ whole genome shotgun (WGS) entry which is preliminary data.</text>
</comment>
<feature type="non-terminal residue" evidence="2">
    <location>
        <position position="1"/>
    </location>
</feature>
<feature type="transmembrane region" description="Helical" evidence="1">
    <location>
        <begin position="57"/>
        <end position="77"/>
    </location>
</feature>
<gene>
    <name evidence="2" type="ORF">PIB30_043387</name>
</gene>
<dbReference type="Proteomes" id="UP001341840">
    <property type="component" value="Unassembled WGS sequence"/>
</dbReference>
<dbReference type="EMBL" id="JASCZI010000253">
    <property type="protein sequence ID" value="MED6110483.1"/>
    <property type="molecule type" value="Genomic_DNA"/>
</dbReference>
<organism evidence="2 3">
    <name type="scientific">Stylosanthes scabra</name>
    <dbReference type="NCBI Taxonomy" id="79078"/>
    <lineage>
        <taxon>Eukaryota</taxon>
        <taxon>Viridiplantae</taxon>
        <taxon>Streptophyta</taxon>
        <taxon>Embryophyta</taxon>
        <taxon>Tracheophyta</taxon>
        <taxon>Spermatophyta</taxon>
        <taxon>Magnoliopsida</taxon>
        <taxon>eudicotyledons</taxon>
        <taxon>Gunneridae</taxon>
        <taxon>Pentapetalae</taxon>
        <taxon>rosids</taxon>
        <taxon>fabids</taxon>
        <taxon>Fabales</taxon>
        <taxon>Fabaceae</taxon>
        <taxon>Papilionoideae</taxon>
        <taxon>50 kb inversion clade</taxon>
        <taxon>dalbergioids sensu lato</taxon>
        <taxon>Dalbergieae</taxon>
        <taxon>Pterocarpus clade</taxon>
        <taxon>Stylosanthes</taxon>
    </lineage>
</organism>
<keyword evidence="1" id="KW-0812">Transmembrane</keyword>
<keyword evidence="1" id="KW-0472">Membrane</keyword>
<reference evidence="2 3" key="1">
    <citation type="journal article" date="2023" name="Plants (Basel)">
        <title>Bridging the Gap: Combining Genomics and Transcriptomics Approaches to Understand Stylosanthes scabra, an Orphan Legume from the Brazilian Caatinga.</title>
        <authorList>
            <person name="Ferreira-Neto J.R.C."/>
            <person name="da Silva M.D."/>
            <person name="Binneck E."/>
            <person name="de Melo N.F."/>
            <person name="da Silva R.H."/>
            <person name="de Melo A.L.T.M."/>
            <person name="Pandolfi V."/>
            <person name="Bustamante F.O."/>
            <person name="Brasileiro-Vidal A.C."/>
            <person name="Benko-Iseppon A.M."/>
        </authorList>
    </citation>
    <scope>NUCLEOTIDE SEQUENCE [LARGE SCALE GENOMIC DNA]</scope>
    <source>
        <tissue evidence="2">Leaves</tissue>
    </source>
</reference>
<proteinExistence type="predicted"/>
<feature type="transmembrane region" description="Helical" evidence="1">
    <location>
        <begin position="89"/>
        <end position="111"/>
    </location>
</feature>
<evidence type="ECO:0000313" key="3">
    <source>
        <dbReference type="Proteomes" id="UP001341840"/>
    </source>
</evidence>
<accession>A0ABU6QF45</accession>